<gene>
    <name evidence="2" type="ORF">A2519_04105</name>
</gene>
<accession>A0A1F7FGL0</accession>
<name>A0A1F7FGL0_UNCRA</name>
<sequence>MSLIHEFRRKALHLFACIIPCGLYFFPEEIAFPLLLSVTAAAVAVESLRRYSPSLQALFMRLFGPLLRAHEATSFTGSTSLLLSSSLCAMILLDTRGGAWILTHAARVSLFYAFSFIILGDAAAAIFGKLFGKRTIMGKKTWVGTFACFAAGCAIYMLSLLFISDPPFFGLVFFIAALTALLEAVPVNLDDNLFVPPFTCFSLYLLLEKGLCP</sequence>
<protein>
    <recommendedName>
        <fullName evidence="4">Phosphatidate cytidylyltransferase</fullName>
    </recommendedName>
</protein>
<dbReference type="EMBL" id="MFYX01000046">
    <property type="protein sequence ID" value="OGK05840.1"/>
    <property type="molecule type" value="Genomic_DNA"/>
</dbReference>
<dbReference type="InterPro" id="IPR037997">
    <property type="entry name" value="Dgk1-like"/>
</dbReference>
<evidence type="ECO:0000256" key="1">
    <source>
        <dbReference type="SAM" id="Phobius"/>
    </source>
</evidence>
<proteinExistence type="predicted"/>
<organism evidence="2 3">
    <name type="scientific">Candidatus Raymondbacteria bacterium RIFOXYD12_FULL_49_13</name>
    <dbReference type="NCBI Taxonomy" id="1817890"/>
    <lineage>
        <taxon>Bacteria</taxon>
        <taxon>Raymondiibacteriota</taxon>
    </lineage>
</organism>
<comment type="caution">
    <text evidence="2">The sequence shown here is derived from an EMBL/GenBank/DDBJ whole genome shotgun (WGS) entry which is preliminary data.</text>
</comment>
<dbReference type="AlphaFoldDB" id="A0A1F7FGL0"/>
<feature type="transmembrane region" description="Helical" evidence="1">
    <location>
        <begin position="105"/>
        <end position="130"/>
    </location>
</feature>
<keyword evidence="1" id="KW-0472">Membrane</keyword>
<keyword evidence="1" id="KW-1133">Transmembrane helix</keyword>
<dbReference type="PANTHER" id="PTHR31303:SF1">
    <property type="entry name" value="CTP-DEPENDENT DIACYLGLYCEROL KINASE 1"/>
    <property type="match status" value="1"/>
</dbReference>
<keyword evidence="1" id="KW-0812">Transmembrane</keyword>
<feature type="transmembrane region" description="Helical" evidence="1">
    <location>
        <begin position="168"/>
        <end position="189"/>
    </location>
</feature>
<dbReference type="Proteomes" id="UP000179243">
    <property type="component" value="Unassembled WGS sequence"/>
</dbReference>
<dbReference type="PANTHER" id="PTHR31303">
    <property type="entry name" value="CTP-DEPENDENT DIACYLGLYCEROL KINASE 1"/>
    <property type="match status" value="1"/>
</dbReference>
<dbReference type="GO" id="GO:0004143">
    <property type="term" value="F:ATP-dependent diacylglycerol kinase activity"/>
    <property type="evidence" value="ECO:0007669"/>
    <property type="project" value="InterPro"/>
</dbReference>
<reference evidence="2 3" key="1">
    <citation type="journal article" date="2016" name="Nat. Commun.">
        <title>Thousands of microbial genomes shed light on interconnected biogeochemical processes in an aquifer system.</title>
        <authorList>
            <person name="Anantharaman K."/>
            <person name="Brown C.T."/>
            <person name="Hug L.A."/>
            <person name="Sharon I."/>
            <person name="Castelle C.J."/>
            <person name="Probst A.J."/>
            <person name="Thomas B.C."/>
            <person name="Singh A."/>
            <person name="Wilkins M.J."/>
            <person name="Karaoz U."/>
            <person name="Brodie E.L."/>
            <person name="Williams K.H."/>
            <person name="Hubbard S.S."/>
            <person name="Banfield J.F."/>
        </authorList>
    </citation>
    <scope>NUCLEOTIDE SEQUENCE [LARGE SCALE GENOMIC DNA]</scope>
</reference>
<feature type="transmembrane region" description="Helical" evidence="1">
    <location>
        <begin position="142"/>
        <end position="162"/>
    </location>
</feature>
<evidence type="ECO:0008006" key="4">
    <source>
        <dbReference type="Google" id="ProtNLM"/>
    </source>
</evidence>
<evidence type="ECO:0000313" key="2">
    <source>
        <dbReference type="EMBL" id="OGK05840.1"/>
    </source>
</evidence>
<evidence type="ECO:0000313" key="3">
    <source>
        <dbReference type="Proteomes" id="UP000179243"/>
    </source>
</evidence>